<dbReference type="RefSeq" id="WP_077411042.1">
    <property type="nucleotide sequence ID" value="NZ_JBHRTS010000004.1"/>
</dbReference>
<keyword evidence="6 7" id="KW-0472">Membrane</keyword>
<proteinExistence type="inferred from homology"/>
<feature type="binding site" evidence="7">
    <location>
        <position position="153"/>
    </location>
    <ligand>
        <name>a 1,2-diacyl-sn-glycero-3-phospho-(1'-sn-glycerol)</name>
        <dbReference type="ChEBI" id="CHEBI:64716"/>
    </ligand>
</feature>
<evidence type="ECO:0000256" key="1">
    <source>
        <dbReference type="ARBA" id="ARBA00007150"/>
    </source>
</evidence>
<keyword evidence="2 7" id="KW-1003">Cell membrane</keyword>
<evidence type="ECO:0000256" key="4">
    <source>
        <dbReference type="ARBA" id="ARBA00022692"/>
    </source>
</evidence>
<evidence type="ECO:0000313" key="8">
    <source>
        <dbReference type="EMBL" id="MFC3194356.1"/>
    </source>
</evidence>
<dbReference type="NCBIfam" id="TIGR00544">
    <property type="entry name" value="lgt"/>
    <property type="match status" value="1"/>
</dbReference>
<organism evidence="8 9">
    <name type="scientific">Marinicella sediminis</name>
    <dbReference type="NCBI Taxonomy" id="1792834"/>
    <lineage>
        <taxon>Bacteria</taxon>
        <taxon>Pseudomonadati</taxon>
        <taxon>Pseudomonadota</taxon>
        <taxon>Gammaproteobacteria</taxon>
        <taxon>Lysobacterales</taxon>
        <taxon>Marinicellaceae</taxon>
        <taxon>Marinicella</taxon>
    </lineage>
</organism>
<protein>
    <recommendedName>
        <fullName evidence="7">Phosphatidylglycerol--prolipoprotein diacylglyceryl transferase</fullName>
        <ecNumber evidence="7">2.5.1.145</ecNumber>
    </recommendedName>
</protein>
<feature type="transmembrane region" description="Helical" evidence="7">
    <location>
        <begin position="237"/>
        <end position="254"/>
    </location>
</feature>
<comment type="subcellular location">
    <subcellularLocation>
        <location evidence="7">Cell membrane</location>
        <topology evidence="7">Multi-pass membrane protein</topology>
    </subcellularLocation>
</comment>
<evidence type="ECO:0000256" key="3">
    <source>
        <dbReference type="ARBA" id="ARBA00022679"/>
    </source>
</evidence>
<keyword evidence="4 7" id="KW-0812">Transmembrane</keyword>
<feature type="transmembrane region" description="Helical" evidence="7">
    <location>
        <begin position="109"/>
        <end position="126"/>
    </location>
</feature>
<evidence type="ECO:0000256" key="5">
    <source>
        <dbReference type="ARBA" id="ARBA00022989"/>
    </source>
</evidence>
<feature type="transmembrane region" description="Helical" evidence="7">
    <location>
        <begin position="32"/>
        <end position="50"/>
    </location>
</feature>
<dbReference type="GO" id="GO:0008961">
    <property type="term" value="F:phosphatidylglycerol-prolipoprotein diacylglyceryl transferase activity"/>
    <property type="evidence" value="ECO:0007669"/>
    <property type="project" value="UniProtKB-EC"/>
</dbReference>
<dbReference type="Pfam" id="PF01790">
    <property type="entry name" value="LGT"/>
    <property type="match status" value="1"/>
</dbReference>
<comment type="similarity">
    <text evidence="1 7">Belongs to the Lgt family.</text>
</comment>
<keyword evidence="5 7" id="KW-1133">Transmembrane helix</keyword>
<evidence type="ECO:0000256" key="7">
    <source>
        <dbReference type="HAMAP-Rule" id="MF_01147"/>
    </source>
</evidence>
<dbReference type="HAMAP" id="MF_01147">
    <property type="entry name" value="Lgt"/>
    <property type="match status" value="1"/>
</dbReference>
<feature type="transmembrane region" description="Helical" evidence="7">
    <location>
        <begin position="70"/>
        <end position="89"/>
    </location>
</feature>
<dbReference type="PANTHER" id="PTHR30589:SF0">
    <property type="entry name" value="PHOSPHATIDYLGLYCEROL--PROLIPOPROTEIN DIACYLGLYCERYL TRANSFERASE"/>
    <property type="match status" value="1"/>
</dbReference>
<dbReference type="Proteomes" id="UP001595533">
    <property type="component" value="Unassembled WGS sequence"/>
</dbReference>
<reference evidence="9" key="1">
    <citation type="journal article" date="2019" name="Int. J. Syst. Evol. Microbiol.">
        <title>The Global Catalogue of Microorganisms (GCM) 10K type strain sequencing project: providing services to taxonomists for standard genome sequencing and annotation.</title>
        <authorList>
            <consortium name="The Broad Institute Genomics Platform"/>
            <consortium name="The Broad Institute Genome Sequencing Center for Infectious Disease"/>
            <person name="Wu L."/>
            <person name="Ma J."/>
        </authorList>
    </citation>
    <scope>NUCLEOTIDE SEQUENCE [LARGE SCALE GENOMIC DNA]</scope>
    <source>
        <strain evidence="9">KCTC 42953</strain>
    </source>
</reference>
<gene>
    <name evidence="7 8" type="primary">lgt</name>
    <name evidence="8" type="ORF">ACFODZ_08905</name>
</gene>
<dbReference type="EMBL" id="JBHRTS010000004">
    <property type="protein sequence ID" value="MFC3194356.1"/>
    <property type="molecule type" value="Genomic_DNA"/>
</dbReference>
<comment type="caution">
    <text evidence="8">The sequence shown here is derived from an EMBL/GenBank/DDBJ whole genome shotgun (WGS) entry which is preliminary data.</text>
</comment>
<keyword evidence="3 7" id="KW-0808">Transferase</keyword>
<comment type="pathway">
    <text evidence="7">Protein modification; lipoprotein biosynthesis (diacylglyceryl transfer).</text>
</comment>
<dbReference type="PANTHER" id="PTHR30589">
    <property type="entry name" value="PROLIPOPROTEIN DIACYLGLYCERYL TRANSFERASE"/>
    <property type="match status" value="1"/>
</dbReference>
<evidence type="ECO:0000256" key="2">
    <source>
        <dbReference type="ARBA" id="ARBA00022475"/>
    </source>
</evidence>
<comment type="function">
    <text evidence="7">Catalyzes the transfer of the diacylglyceryl group from phosphatidylglycerol to the sulfhydryl group of the N-terminal cysteine of a prolipoprotein, the first step in the formation of mature lipoproteins.</text>
</comment>
<dbReference type="EC" id="2.5.1.145" evidence="7"/>
<sequence>MFTQHPVIDFDPVFLSFGPFDWPLIGEVGPLAIHWYGITYIIGFAFYYLLGSYRLKQNPGSWNKEQLSDFLFYGAIGVIAGGRLGWYLFYNDTSIMADPTLLFRVWEGGMSFHGGLAGVLLSMLYFKNKTQKTFFQVSDFIAPLIPTGILSVRLGNFMNGELWGRLTDQPWGMIFPDSLPHHLQPANMSSEAWQSLYQQGELDVFARHPSTLYEAFGEGLVTFIVVWMVANRATRQGTVSAVFLLSYGVSRFVVEFFREPDANRGYVLFDWMTMGHILTIPLLAFGMYILLSQSRSVKPSKV</sequence>
<dbReference type="InterPro" id="IPR001640">
    <property type="entry name" value="Lgt"/>
</dbReference>
<evidence type="ECO:0000256" key="6">
    <source>
        <dbReference type="ARBA" id="ARBA00023136"/>
    </source>
</evidence>
<comment type="catalytic activity">
    <reaction evidence="7">
        <text>L-cysteinyl-[prolipoprotein] + a 1,2-diacyl-sn-glycero-3-phospho-(1'-sn-glycerol) = an S-1,2-diacyl-sn-glyceryl-L-cysteinyl-[prolipoprotein] + sn-glycerol 1-phosphate + H(+)</text>
        <dbReference type="Rhea" id="RHEA:56712"/>
        <dbReference type="Rhea" id="RHEA-COMP:14679"/>
        <dbReference type="Rhea" id="RHEA-COMP:14680"/>
        <dbReference type="ChEBI" id="CHEBI:15378"/>
        <dbReference type="ChEBI" id="CHEBI:29950"/>
        <dbReference type="ChEBI" id="CHEBI:57685"/>
        <dbReference type="ChEBI" id="CHEBI:64716"/>
        <dbReference type="ChEBI" id="CHEBI:140658"/>
        <dbReference type="EC" id="2.5.1.145"/>
    </reaction>
</comment>
<name>A0ABV7J8B2_9GAMM</name>
<evidence type="ECO:0000313" key="9">
    <source>
        <dbReference type="Proteomes" id="UP001595533"/>
    </source>
</evidence>
<feature type="transmembrane region" description="Helical" evidence="7">
    <location>
        <begin position="274"/>
        <end position="291"/>
    </location>
</feature>
<keyword evidence="9" id="KW-1185">Reference proteome</keyword>
<accession>A0ABV7J8B2</accession>